<name>A0A419DE44_9BACT</name>
<evidence type="ECO:0000313" key="1">
    <source>
        <dbReference type="EMBL" id="RJO61411.1"/>
    </source>
</evidence>
<sequence length="88" mass="9536">MGRIEVKNMQDVAVLADKARIALGPDAGPIASNAIKVIGAIALAEPRSEGNLEEIKLELAEHILMLRNSMKELSRAHPELELIEIDAL</sequence>
<accession>A0A419DE44</accession>
<dbReference type="Proteomes" id="UP000285655">
    <property type="component" value="Unassembled WGS sequence"/>
</dbReference>
<dbReference type="EMBL" id="QZJW01000019">
    <property type="protein sequence ID" value="RJO61411.1"/>
    <property type="molecule type" value="Genomic_DNA"/>
</dbReference>
<reference evidence="1 2" key="1">
    <citation type="journal article" date="2017" name="ISME J.">
        <title>Energy and carbon metabolisms in a deep terrestrial subsurface fluid microbial community.</title>
        <authorList>
            <person name="Momper L."/>
            <person name="Jungbluth S.P."/>
            <person name="Lee M.D."/>
            <person name="Amend J.P."/>
        </authorList>
    </citation>
    <scope>NUCLEOTIDE SEQUENCE [LARGE SCALE GENOMIC DNA]</scope>
    <source>
        <strain evidence="1">SURF_29</strain>
    </source>
</reference>
<comment type="caution">
    <text evidence="1">The sequence shown here is derived from an EMBL/GenBank/DDBJ whole genome shotgun (WGS) entry which is preliminary data.</text>
</comment>
<evidence type="ECO:0000313" key="2">
    <source>
        <dbReference type="Proteomes" id="UP000285655"/>
    </source>
</evidence>
<proteinExistence type="predicted"/>
<gene>
    <name evidence="1" type="ORF">C4544_02745</name>
</gene>
<protein>
    <submittedName>
        <fullName evidence="1">Uncharacterized protein</fullName>
    </submittedName>
</protein>
<organism evidence="1 2">
    <name type="scientific">candidate division WS5 bacterium</name>
    <dbReference type="NCBI Taxonomy" id="2093353"/>
    <lineage>
        <taxon>Bacteria</taxon>
        <taxon>candidate division WS5</taxon>
    </lineage>
</organism>
<dbReference type="AlphaFoldDB" id="A0A419DE44"/>